<protein>
    <submittedName>
        <fullName evidence="1">Uncharacterized protein</fullName>
    </submittedName>
</protein>
<organism evidence="1">
    <name type="scientific">marine sediment metagenome</name>
    <dbReference type="NCBI Taxonomy" id="412755"/>
    <lineage>
        <taxon>unclassified sequences</taxon>
        <taxon>metagenomes</taxon>
        <taxon>ecological metagenomes</taxon>
    </lineage>
</organism>
<dbReference type="EMBL" id="LAZR01040752">
    <property type="protein sequence ID" value="KKL13709.1"/>
    <property type="molecule type" value="Genomic_DNA"/>
</dbReference>
<feature type="non-terminal residue" evidence="1">
    <location>
        <position position="52"/>
    </location>
</feature>
<reference evidence="1" key="1">
    <citation type="journal article" date="2015" name="Nature">
        <title>Complex archaea that bridge the gap between prokaryotes and eukaryotes.</title>
        <authorList>
            <person name="Spang A."/>
            <person name="Saw J.H."/>
            <person name="Jorgensen S.L."/>
            <person name="Zaremba-Niedzwiedzka K."/>
            <person name="Martijn J."/>
            <person name="Lind A.E."/>
            <person name="van Eijk R."/>
            <person name="Schleper C."/>
            <person name="Guy L."/>
            <person name="Ettema T.J."/>
        </authorList>
    </citation>
    <scope>NUCLEOTIDE SEQUENCE</scope>
</reference>
<accession>A0A0F9AVV5</accession>
<proteinExistence type="predicted"/>
<evidence type="ECO:0000313" key="1">
    <source>
        <dbReference type="EMBL" id="KKL13709.1"/>
    </source>
</evidence>
<sequence length="52" mass="5556">MEVVMDISTVVRGPQGCGPSPAVSPWPAAARVHLWAQTSDRPVGSVARQDER</sequence>
<name>A0A0F9AVV5_9ZZZZ</name>
<dbReference type="AlphaFoldDB" id="A0A0F9AVV5"/>
<comment type="caution">
    <text evidence="1">The sequence shown here is derived from an EMBL/GenBank/DDBJ whole genome shotgun (WGS) entry which is preliminary data.</text>
</comment>
<gene>
    <name evidence="1" type="ORF">LCGC14_2523070</name>
</gene>